<dbReference type="CDD" id="cd20558">
    <property type="entry name" value="CYCLIN_ScPCL7-like"/>
    <property type="match status" value="1"/>
</dbReference>
<dbReference type="Pfam" id="PF08613">
    <property type="entry name" value="Cyclin"/>
    <property type="match status" value="1"/>
</dbReference>
<dbReference type="SUPFAM" id="SSF47954">
    <property type="entry name" value="Cyclin-like"/>
    <property type="match status" value="1"/>
</dbReference>
<keyword evidence="3" id="KW-1185">Reference proteome</keyword>
<feature type="compositionally biased region" description="Low complexity" evidence="1">
    <location>
        <begin position="319"/>
        <end position="329"/>
    </location>
</feature>
<dbReference type="InterPro" id="IPR036915">
    <property type="entry name" value="Cyclin-like_sf"/>
</dbReference>
<dbReference type="GO" id="GO:0019901">
    <property type="term" value="F:protein kinase binding"/>
    <property type="evidence" value="ECO:0007669"/>
    <property type="project" value="InterPro"/>
</dbReference>
<dbReference type="EMBL" id="JANBUO010000418">
    <property type="protein sequence ID" value="KAJ2804278.1"/>
    <property type="molecule type" value="Genomic_DNA"/>
</dbReference>
<feature type="region of interest" description="Disordered" evidence="1">
    <location>
        <begin position="230"/>
        <end position="287"/>
    </location>
</feature>
<dbReference type="PANTHER" id="PTHR15615:SF94">
    <property type="entry name" value="PHO85 CYCLIN-6-RELATED"/>
    <property type="match status" value="1"/>
</dbReference>
<sequence>MFDISQTPVSLTITHMAELLDAVASANHSALGQITDDITPFHSRAIPSISVHDYLQRVAKFVCLENDTLLAVLVYLDRIGRAQVHRPSLALSPFNIHRLVITAIVVAHKFNSDIFFNNARYAKVGGIPLGEMNQLELELLFLMRFDLKVDAMELEHVGKWLIAKPHTFTHQQPPFCLLTQYYGELALSQQQHCQHPTPLLDPSASAAYGTVPPLELPSYLLHSRADPLQDAEKQNTHQNASTIQSRAHAPPCNKQQAANGSAGEMTTPTSLNTVCQSSTPLSREYSSYEVDRSGAVDLDSTAIRNAARLSGSSTHRETSASTSPSPSTADAVLVQKRRRLHMLGVYPGADGLSSTSSRGAGAALPTFNIGCGSNGDCAT</sequence>
<dbReference type="Gene3D" id="1.10.472.10">
    <property type="entry name" value="Cyclin-like"/>
    <property type="match status" value="1"/>
</dbReference>
<accession>A0A9W8LS64</accession>
<feature type="compositionally biased region" description="Polar residues" evidence="1">
    <location>
        <begin position="253"/>
        <end position="285"/>
    </location>
</feature>
<reference evidence="2" key="1">
    <citation type="submission" date="2022-07" db="EMBL/GenBank/DDBJ databases">
        <title>Phylogenomic reconstructions and comparative analyses of Kickxellomycotina fungi.</title>
        <authorList>
            <person name="Reynolds N.K."/>
            <person name="Stajich J.E."/>
            <person name="Barry K."/>
            <person name="Grigoriev I.V."/>
            <person name="Crous P."/>
            <person name="Smith M.E."/>
        </authorList>
    </citation>
    <scope>NUCLEOTIDE SEQUENCE</scope>
    <source>
        <strain evidence="2">NRRL 1565</strain>
    </source>
</reference>
<evidence type="ECO:0000313" key="3">
    <source>
        <dbReference type="Proteomes" id="UP001140094"/>
    </source>
</evidence>
<feature type="compositionally biased region" description="Polar residues" evidence="1">
    <location>
        <begin position="236"/>
        <end position="245"/>
    </location>
</feature>
<evidence type="ECO:0000256" key="1">
    <source>
        <dbReference type="SAM" id="MobiDB-lite"/>
    </source>
</evidence>
<comment type="caution">
    <text evidence="2">The sequence shown here is derived from an EMBL/GenBank/DDBJ whole genome shotgun (WGS) entry which is preliminary data.</text>
</comment>
<dbReference type="PANTHER" id="PTHR15615">
    <property type="match status" value="1"/>
</dbReference>
<dbReference type="Proteomes" id="UP001140094">
    <property type="component" value="Unassembled WGS sequence"/>
</dbReference>
<organism evidence="2 3">
    <name type="scientific">Coemansia guatemalensis</name>
    <dbReference type="NCBI Taxonomy" id="2761395"/>
    <lineage>
        <taxon>Eukaryota</taxon>
        <taxon>Fungi</taxon>
        <taxon>Fungi incertae sedis</taxon>
        <taxon>Zoopagomycota</taxon>
        <taxon>Kickxellomycotina</taxon>
        <taxon>Kickxellomycetes</taxon>
        <taxon>Kickxellales</taxon>
        <taxon>Kickxellaceae</taxon>
        <taxon>Coemansia</taxon>
    </lineage>
</organism>
<gene>
    <name evidence="2" type="primary">PCL7</name>
    <name evidence="2" type="ORF">H4R20_002569</name>
</gene>
<dbReference type="OrthoDB" id="1060854at2759"/>
<name>A0A9W8LS64_9FUNG</name>
<dbReference type="AlphaFoldDB" id="A0A9W8LS64"/>
<feature type="region of interest" description="Disordered" evidence="1">
    <location>
        <begin position="307"/>
        <end position="329"/>
    </location>
</feature>
<evidence type="ECO:0000313" key="2">
    <source>
        <dbReference type="EMBL" id="KAJ2804278.1"/>
    </source>
</evidence>
<protein>
    <submittedName>
        <fullName evidence="2">Cyclin-like protein interacting with PHO85</fullName>
    </submittedName>
</protein>
<proteinExistence type="predicted"/>
<dbReference type="InterPro" id="IPR013922">
    <property type="entry name" value="Cyclin_PHO80-like"/>
</dbReference>
<dbReference type="GO" id="GO:0000307">
    <property type="term" value="C:cyclin-dependent protein kinase holoenzyme complex"/>
    <property type="evidence" value="ECO:0007669"/>
    <property type="project" value="TreeGrafter"/>
</dbReference>
<dbReference type="GO" id="GO:0005634">
    <property type="term" value="C:nucleus"/>
    <property type="evidence" value="ECO:0007669"/>
    <property type="project" value="TreeGrafter"/>
</dbReference>
<dbReference type="GO" id="GO:0016538">
    <property type="term" value="F:cyclin-dependent protein serine/threonine kinase regulator activity"/>
    <property type="evidence" value="ECO:0007669"/>
    <property type="project" value="TreeGrafter"/>
</dbReference>